<evidence type="ECO:0000256" key="1">
    <source>
        <dbReference type="SAM" id="MobiDB-lite"/>
    </source>
</evidence>
<organism evidence="2">
    <name type="scientific">Rhizobium meliloti</name>
    <name type="common">Ensifer meliloti</name>
    <name type="synonym">Sinorhizobium meliloti</name>
    <dbReference type="NCBI Taxonomy" id="382"/>
    <lineage>
        <taxon>Bacteria</taxon>
        <taxon>Pseudomonadati</taxon>
        <taxon>Pseudomonadota</taxon>
        <taxon>Alphaproteobacteria</taxon>
        <taxon>Hyphomicrobiales</taxon>
        <taxon>Rhizobiaceae</taxon>
        <taxon>Sinorhizobium/Ensifer group</taxon>
        <taxon>Sinorhizobium</taxon>
    </lineage>
</organism>
<protein>
    <submittedName>
        <fullName evidence="2">Uncharacterized protein</fullName>
    </submittedName>
</protein>
<reference evidence="2" key="1">
    <citation type="journal article" date="2005" name="Plasmid">
        <title>An antisense RNA plays a central role in the replication control of a repC plasmid.</title>
        <authorList>
            <person name="Izquierdo J."/>
            <person name="Venkova-Canova T."/>
            <person name="Ramirez-Romero M.A."/>
            <person name="Tellez-Sosa J."/>
            <person name="Hernandez-Lucas I."/>
            <person name="Sanjuan J."/>
            <person name="Cevallos M.A."/>
        </authorList>
    </citation>
    <scope>NUCLEOTIDE SEQUENCE</scope>
    <source>
        <strain evidence="2">GR4</strain>
        <plasmid evidence="2">pRmeGR4b</plasmid>
    </source>
</reference>
<feature type="compositionally biased region" description="Basic and acidic residues" evidence="1">
    <location>
        <begin position="13"/>
        <end position="23"/>
    </location>
</feature>
<evidence type="ECO:0000313" key="2">
    <source>
        <dbReference type="EMBL" id="AAY57987.1"/>
    </source>
</evidence>
<feature type="region of interest" description="Disordered" evidence="1">
    <location>
        <begin position="68"/>
        <end position="115"/>
    </location>
</feature>
<sequence>MKHFAAHQFLESKNTRREGDLRGGESGSPGAGALAHVHRIGVELARCNGDGVRHDVPFSPFPLRGLIPEGQEPRSCSPSSRGAVLRSTRASSNYDTRAHASATTADAGIQCRASR</sequence>
<keyword evidence="2" id="KW-0614">Plasmid</keyword>
<geneLocation type="plasmid" evidence="2">
    <name>pRmeGR4b</name>
</geneLocation>
<proteinExistence type="predicted"/>
<name>Q4VP15_RHIML</name>
<dbReference type="EMBL" id="AY795967">
    <property type="protein sequence ID" value="AAY57987.1"/>
    <property type="molecule type" value="Genomic_DNA"/>
</dbReference>
<accession>Q4VP15</accession>
<dbReference type="AlphaFoldDB" id="Q4VP15"/>
<feature type="region of interest" description="Disordered" evidence="1">
    <location>
        <begin position="1"/>
        <end position="32"/>
    </location>
</feature>